<keyword evidence="17 24" id="KW-0472">Membrane</keyword>
<feature type="binding site" evidence="21">
    <location>
        <position position="101"/>
    </location>
    <ligand>
        <name>substrate</name>
    </ligand>
</feature>
<evidence type="ECO:0000256" key="8">
    <source>
        <dbReference type="ARBA" id="ARBA00022679"/>
    </source>
</evidence>
<evidence type="ECO:0000256" key="6">
    <source>
        <dbReference type="ARBA" id="ARBA00022516"/>
    </source>
</evidence>
<dbReference type="InterPro" id="IPR000829">
    <property type="entry name" value="DAGK"/>
</dbReference>
<gene>
    <name evidence="25" type="ordered locus">Fraau_1532</name>
</gene>
<evidence type="ECO:0000256" key="14">
    <source>
        <dbReference type="ARBA" id="ARBA00022842"/>
    </source>
</evidence>
<dbReference type="EMBL" id="CP003350">
    <property type="protein sequence ID" value="AFC85951.1"/>
    <property type="molecule type" value="Genomic_DNA"/>
</dbReference>
<evidence type="ECO:0000256" key="12">
    <source>
        <dbReference type="ARBA" id="ARBA00022777"/>
    </source>
</evidence>
<name>H8L6G2_FRAAD</name>
<evidence type="ECO:0000256" key="15">
    <source>
        <dbReference type="ARBA" id="ARBA00022989"/>
    </source>
</evidence>
<dbReference type="GO" id="GO:0005886">
    <property type="term" value="C:plasma membrane"/>
    <property type="evidence" value="ECO:0007669"/>
    <property type="project" value="UniProtKB-SubCell"/>
</dbReference>
<dbReference type="GO" id="GO:0004143">
    <property type="term" value="F:ATP-dependent diacylglycerol kinase activity"/>
    <property type="evidence" value="ECO:0007669"/>
    <property type="project" value="UniProtKB-EC"/>
</dbReference>
<feature type="active site" description="Proton acceptor" evidence="20">
    <location>
        <position position="72"/>
    </location>
</feature>
<keyword evidence="16 24" id="KW-0443">Lipid metabolism</keyword>
<keyword evidence="5" id="KW-1003">Cell membrane</keyword>
<dbReference type="OrthoDB" id="9796011at2"/>
<evidence type="ECO:0000256" key="1">
    <source>
        <dbReference type="ARBA" id="ARBA00004429"/>
    </source>
</evidence>
<keyword evidence="7 24" id="KW-0997">Cell inner membrane</keyword>
<keyword evidence="18" id="KW-0594">Phospholipid biosynthesis</keyword>
<sequence>MAGSGFRGDPRQLWRALQWTMKGFAAAWRHEASFRLEAMLVVVVCPLGAWLGRGALEQLALIVPVLLVLAVELLNSAIEAVVDKASPEFNELAGRAKDMGSAAVFVLLVTAVLSWVLVLAGHHG</sequence>
<reference evidence="25" key="1">
    <citation type="submission" date="2012-02" db="EMBL/GenBank/DDBJ databases">
        <title>The complete genome of Frateuria aurantia DSM 6220.</title>
        <authorList>
            <consortium name="US DOE Joint Genome Institute (JGI-PGF)"/>
            <person name="Lucas S."/>
            <person name="Copeland A."/>
            <person name="Lapidus A."/>
            <person name="Glavina del Rio T."/>
            <person name="Dalin E."/>
            <person name="Tice H."/>
            <person name="Bruce D."/>
            <person name="Goodwin L."/>
            <person name="Pitluck S."/>
            <person name="Peters L."/>
            <person name="Ovchinnikova G."/>
            <person name="Teshima H."/>
            <person name="Kyrpides N."/>
            <person name="Mavromatis K."/>
            <person name="Ivanova N."/>
            <person name="Brettin T."/>
            <person name="Detter J.C."/>
            <person name="Han C."/>
            <person name="Larimer F."/>
            <person name="Land M."/>
            <person name="Hauser L."/>
            <person name="Markowitz V."/>
            <person name="Cheng J.-F."/>
            <person name="Hugenholtz P."/>
            <person name="Woyke T."/>
            <person name="Wu D."/>
            <person name="Brambilla E."/>
            <person name="Klenk H.-P."/>
            <person name="Eisen J.A."/>
        </authorList>
    </citation>
    <scope>NUCLEOTIDE SEQUENCE</scope>
    <source>
        <strain evidence="25">DSM 6220</strain>
    </source>
</reference>
<dbReference type="STRING" id="767434.Fraau_1532"/>
<keyword evidence="8 24" id="KW-0808">Transferase</keyword>
<evidence type="ECO:0000256" key="9">
    <source>
        <dbReference type="ARBA" id="ARBA00022692"/>
    </source>
</evidence>
<proteinExistence type="inferred from homology"/>
<keyword evidence="26" id="KW-1185">Reference proteome</keyword>
<keyword evidence="14 23" id="KW-0460">Magnesium</keyword>
<accession>H8L6G2</accession>
<evidence type="ECO:0000313" key="26">
    <source>
        <dbReference type="Proteomes" id="UP000005234"/>
    </source>
</evidence>
<dbReference type="InterPro" id="IPR033718">
    <property type="entry name" value="DAGK_prok"/>
</dbReference>
<feature type="binding site" evidence="22">
    <location>
        <position position="79"/>
    </location>
    <ligand>
        <name>ATP</name>
        <dbReference type="ChEBI" id="CHEBI:30616"/>
    </ligand>
</feature>
<evidence type="ECO:0000256" key="23">
    <source>
        <dbReference type="PIRSR" id="PIRSR600829-4"/>
    </source>
</evidence>
<dbReference type="InterPro" id="IPR036945">
    <property type="entry name" value="DAGK_sf"/>
</dbReference>
<evidence type="ECO:0000256" key="21">
    <source>
        <dbReference type="PIRSR" id="PIRSR600829-2"/>
    </source>
</evidence>
<evidence type="ECO:0000256" key="13">
    <source>
        <dbReference type="ARBA" id="ARBA00022840"/>
    </source>
</evidence>
<dbReference type="GO" id="GO:0005524">
    <property type="term" value="F:ATP binding"/>
    <property type="evidence" value="ECO:0007669"/>
    <property type="project" value="UniProtKB-KW"/>
</dbReference>
<protein>
    <recommendedName>
        <fullName evidence="4 24">Diacylglycerol kinase</fullName>
        <ecNumber evidence="3 24">2.7.1.107</ecNumber>
    </recommendedName>
</protein>
<feature type="binding site" evidence="22">
    <location>
        <position position="31"/>
    </location>
    <ligand>
        <name>ATP</name>
        <dbReference type="ChEBI" id="CHEBI:30616"/>
    </ligand>
</feature>
<feature type="binding site" evidence="21">
    <location>
        <position position="72"/>
    </location>
    <ligand>
        <name>substrate</name>
    </ligand>
</feature>
<feature type="binding site" evidence="22">
    <location>
        <begin position="97"/>
        <end position="98"/>
    </location>
    <ligand>
        <name>ATP</name>
        <dbReference type="ChEBI" id="CHEBI:30616"/>
    </ligand>
</feature>
<feature type="binding site" evidence="23">
    <location>
        <position position="31"/>
    </location>
    <ligand>
        <name>a divalent metal cation</name>
        <dbReference type="ChEBI" id="CHEBI:60240"/>
    </ligand>
</feature>
<dbReference type="RefSeq" id="WP_014402956.1">
    <property type="nucleotide sequence ID" value="NC_017033.1"/>
</dbReference>
<comment type="cofactor">
    <cofactor evidence="23">
        <name>Mg(2+)</name>
        <dbReference type="ChEBI" id="CHEBI:18420"/>
    </cofactor>
    <text evidence="23">Mn(2+), Zn(2+), Cd(2+) and Co(2+) support activity to lesser extents.</text>
</comment>
<organism evidence="25 26">
    <name type="scientific">Frateuria aurantia (strain ATCC 33424 / DSM 6220 / KCTC 2777 / LMG 1558 / NBRC 3245 / NCIMB 13370)</name>
    <name type="common">Acetobacter aurantius</name>
    <dbReference type="NCBI Taxonomy" id="767434"/>
    <lineage>
        <taxon>Bacteria</taxon>
        <taxon>Pseudomonadati</taxon>
        <taxon>Pseudomonadota</taxon>
        <taxon>Gammaproteobacteria</taxon>
        <taxon>Lysobacterales</taxon>
        <taxon>Rhodanobacteraceae</taxon>
        <taxon>Frateuria</taxon>
    </lineage>
</organism>
<feature type="transmembrane region" description="Helical" evidence="24">
    <location>
        <begin position="32"/>
        <end position="52"/>
    </location>
</feature>
<evidence type="ECO:0000256" key="19">
    <source>
        <dbReference type="ARBA" id="ARBA00023264"/>
    </source>
</evidence>
<evidence type="ECO:0000256" key="10">
    <source>
        <dbReference type="ARBA" id="ARBA00022723"/>
    </source>
</evidence>
<evidence type="ECO:0000256" key="18">
    <source>
        <dbReference type="ARBA" id="ARBA00023209"/>
    </source>
</evidence>
<dbReference type="GO" id="GO:0006654">
    <property type="term" value="P:phosphatidic acid biosynthetic process"/>
    <property type="evidence" value="ECO:0007669"/>
    <property type="project" value="InterPro"/>
</dbReference>
<dbReference type="Gene3D" id="1.10.287.3610">
    <property type="match status" value="1"/>
</dbReference>
<evidence type="ECO:0000256" key="20">
    <source>
        <dbReference type="PIRSR" id="PIRSR600829-1"/>
    </source>
</evidence>
<evidence type="ECO:0000256" key="11">
    <source>
        <dbReference type="ARBA" id="ARBA00022741"/>
    </source>
</evidence>
<evidence type="ECO:0000256" key="7">
    <source>
        <dbReference type="ARBA" id="ARBA00022519"/>
    </source>
</evidence>
<dbReference type="PANTHER" id="PTHR34299">
    <property type="entry name" value="DIACYLGLYCEROL KINASE"/>
    <property type="match status" value="1"/>
</dbReference>
<keyword evidence="19 24" id="KW-1208">Phospholipid metabolism</keyword>
<feature type="transmembrane region" description="Helical" evidence="24">
    <location>
        <begin position="102"/>
        <end position="121"/>
    </location>
</feature>
<keyword evidence="15 24" id="KW-1133">Transmembrane helix</keyword>
<dbReference type="Proteomes" id="UP000005234">
    <property type="component" value="Chromosome"/>
</dbReference>
<keyword evidence="11 22" id="KW-0547">Nucleotide-binding</keyword>
<dbReference type="EC" id="2.7.1.107" evidence="3 24"/>
<dbReference type="CDD" id="cd14264">
    <property type="entry name" value="DAGK_IM"/>
    <property type="match status" value="1"/>
</dbReference>
<keyword evidence="6" id="KW-0444">Lipid biosynthesis</keyword>
<comment type="subcellular location">
    <subcellularLocation>
        <location evidence="1 24">Cell inner membrane</location>
        <topology evidence="1 24">Multi-pass membrane protein</topology>
    </subcellularLocation>
</comment>
<keyword evidence="10 23" id="KW-0479">Metal-binding</keyword>
<feature type="binding site" evidence="23">
    <location>
        <position position="79"/>
    </location>
    <ligand>
        <name>a divalent metal cation</name>
        <dbReference type="ChEBI" id="CHEBI:60240"/>
    </ligand>
</feature>
<evidence type="ECO:0000313" key="25">
    <source>
        <dbReference type="EMBL" id="AFC85951.1"/>
    </source>
</evidence>
<evidence type="ECO:0000256" key="5">
    <source>
        <dbReference type="ARBA" id="ARBA00022475"/>
    </source>
</evidence>
<comment type="similarity">
    <text evidence="2 24">Belongs to the bacterial diacylglycerol kinase family.</text>
</comment>
<dbReference type="HOGENOM" id="CLU_112343_3_1_6"/>
<comment type="function">
    <text evidence="24">Catalyzes the ATP-dependent phosphorylation of sn-l,2-diacylglycerol (DAG) to phosphatidic acid. Involved in the recycling of diacylglycerol produced as a by-product during membrane-derived oligosaccharide (MDO) biosynthesis.</text>
</comment>
<evidence type="ECO:0000256" key="22">
    <source>
        <dbReference type="PIRSR" id="PIRSR600829-3"/>
    </source>
</evidence>
<evidence type="ECO:0000256" key="2">
    <source>
        <dbReference type="ARBA" id="ARBA00005967"/>
    </source>
</evidence>
<dbReference type="eggNOG" id="COG0818">
    <property type="taxonomic scope" value="Bacteria"/>
</dbReference>
<dbReference type="AlphaFoldDB" id="H8L6G2"/>
<feature type="transmembrane region" description="Helical" evidence="24">
    <location>
        <begin position="59"/>
        <end position="82"/>
    </location>
</feature>
<comment type="catalytic activity">
    <reaction evidence="24">
        <text>a 1,2-diacyl-sn-glycerol + ATP = a 1,2-diacyl-sn-glycero-3-phosphate + ADP + H(+)</text>
        <dbReference type="Rhea" id="RHEA:10272"/>
        <dbReference type="ChEBI" id="CHEBI:15378"/>
        <dbReference type="ChEBI" id="CHEBI:17815"/>
        <dbReference type="ChEBI" id="CHEBI:30616"/>
        <dbReference type="ChEBI" id="CHEBI:58608"/>
        <dbReference type="ChEBI" id="CHEBI:456216"/>
        <dbReference type="EC" id="2.7.1.107"/>
    </reaction>
</comment>
<dbReference type="GO" id="GO:0046872">
    <property type="term" value="F:metal ion binding"/>
    <property type="evidence" value="ECO:0007669"/>
    <property type="project" value="UniProtKB-KW"/>
</dbReference>
<dbReference type="KEGG" id="fau:Fraau_1532"/>
<keyword evidence="9 24" id="KW-0812">Transmembrane</keyword>
<evidence type="ECO:0000256" key="16">
    <source>
        <dbReference type="ARBA" id="ARBA00023098"/>
    </source>
</evidence>
<evidence type="ECO:0000256" key="24">
    <source>
        <dbReference type="RuleBase" id="RU363065"/>
    </source>
</evidence>
<keyword evidence="13 22" id="KW-0067">ATP-binding</keyword>
<keyword evidence="12 24" id="KW-0418">Kinase</keyword>
<evidence type="ECO:0000256" key="3">
    <source>
        <dbReference type="ARBA" id="ARBA00012133"/>
    </source>
</evidence>
<dbReference type="Pfam" id="PF01219">
    <property type="entry name" value="DAGK_prokar"/>
    <property type="match status" value="1"/>
</dbReference>
<evidence type="ECO:0000256" key="4">
    <source>
        <dbReference type="ARBA" id="ARBA00017575"/>
    </source>
</evidence>
<dbReference type="PROSITE" id="PS01069">
    <property type="entry name" value="DAGK_PROKAR"/>
    <property type="match status" value="1"/>
</dbReference>
<dbReference type="PANTHER" id="PTHR34299:SF1">
    <property type="entry name" value="DIACYLGLYCEROL KINASE"/>
    <property type="match status" value="1"/>
</dbReference>
<evidence type="ECO:0000256" key="17">
    <source>
        <dbReference type="ARBA" id="ARBA00023136"/>
    </source>
</evidence>